<evidence type="ECO:0008006" key="5">
    <source>
        <dbReference type="Google" id="ProtNLM"/>
    </source>
</evidence>
<accession>A0A8T9CGE9</accession>
<keyword evidence="2" id="KW-0472">Membrane</keyword>
<feature type="transmembrane region" description="Helical" evidence="2">
    <location>
        <begin position="309"/>
        <end position="334"/>
    </location>
</feature>
<dbReference type="AlphaFoldDB" id="A0A8T9CGE9"/>
<feature type="compositionally biased region" description="Pro residues" evidence="1">
    <location>
        <begin position="1"/>
        <end position="10"/>
    </location>
</feature>
<dbReference type="PANTHER" id="PTHR37402:SF1">
    <property type="entry name" value="GRAM DOMAIN-CONTAINING PROTEIN 4"/>
    <property type="match status" value="1"/>
</dbReference>
<keyword evidence="2" id="KW-0812">Transmembrane</keyword>
<dbReference type="OrthoDB" id="1708389at2759"/>
<keyword evidence="4" id="KW-1185">Reference proteome</keyword>
<dbReference type="PANTHER" id="PTHR37402">
    <property type="entry name" value="GRAM DOMAIN-CONTAINING PROTEIN 4"/>
    <property type="match status" value="1"/>
</dbReference>
<dbReference type="GO" id="GO:0006915">
    <property type="term" value="P:apoptotic process"/>
    <property type="evidence" value="ECO:0007669"/>
    <property type="project" value="InterPro"/>
</dbReference>
<dbReference type="Pfam" id="PF11696">
    <property type="entry name" value="DUF3292"/>
    <property type="match status" value="1"/>
</dbReference>
<proteinExistence type="predicted"/>
<organism evidence="3 4">
    <name type="scientific">Lachnellula suecica</name>
    <dbReference type="NCBI Taxonomy" id="602035"/>
    <lineage>
        <taxon>Eukaryota</taxon>
        <taxon>Fungi</taxon>
        <taxon>Dikarya</taxon>
        <taxon>Ascomycota</taxon>
        <taxon>Pezizomycotina</taxon>
        <taxon>Leotiomycetes</taxon>
        <taxon>Helotiales</taxon>
        <taxon>Lachnaceae</taxon>
        <taxon>Lachnellula</taxon>
    </lineage>
</organism>
<dbReference type="InterPro" id="IPR021709">
    <property type="entry name" value="DUF3292"/>
</dbReference>
<evidence type="ECO:0000256" key="1">
    <source>
        <dbReference type="SAM" id="MobiDB-lite"/>
    </source>
</evidence>
<evidence type="ECO:0000313" key="3">
    <source>
        <dbReference type="EMBL" id="TVY81863.1"/>
    </source>
</evidence>
<dbReference type="InterPro" id="IPR037847">
    <property type="entry name" value="GRAMDC4"/>
</dbReference>
<name>A0A8T9CGE9_9HELO</name>
<sequence>MQHNVPPPDTSSPDIVSNRHALQRVKDKAKAKTKRLLHIDSSDDEDEDEEKTAYEATVEELNDSPAFNTSKLLNTSRIGPAGLPDKAIALLQSTAHAIIDPKAAIKSRATRKTAGKLAKSRPYLSRQADLDFLEAHDDFVRAKEDMTNGNDDDETAAQKDGDIDHCAQHIQDLEDKRQSLRVAWVTARHVQRVRVVDAISPPPFPEESFFVEEDDCGFPEFNWGKWIGYVSLDSAQRETEADQGQKLLSGSHGFTAQYIDDFEELPFSPDTLRRHFERLIIVSAPIQTFISDIRCIYRWEDPYRTGTWMALYFFLWYISHIMTFAYGYLIYLVVMNYYYPTSVSDLRASIERTIDRGATAFKMGELMDKHGSNDWLGPLLDQIGPHIQVQVADLANIFESVYNFYHFSSSPATIASLCLFGALFIISAFGDAKLALKLFWFIVGLVFFICWPISSRYPRYRLLVSPLKWALWDVPTHAEWCFQYLQKRSAIAREAILSKPSDDAYVRTGSADLDSDTDSFHSAQSIQLDEERDILSFGCTHLNVPGRFIISTTALRFVSSIPLPYESFHEPFSSLLEMSKRRTHSSVLSPIAKVTTGMDKLELCFRILDTGSGKRAVVLENMGERDKAFNAVVGFSGLRWRHLQKT</sequence>
<comment type="caution">
    <text evidence="3">The sequence shown here is derived from an EMBL/GenBank/DDBJ whole genome shotgun (WGS) entry which is preliminary data.</text>
</comment>
<gene>
    <name evidence="3" type="ORF">LSUE1_G007993</name>
</gene>
<dbReference type="EMBL" id="QGMK01000411">
    <property type="protein sequence ID" value="TVY81863.1"/>
    <property type="molecule type" value="Genomic_DNA"/>
</dbReference>
<evidence type="ECO:0000256" key="2">
    <source>
        <dbReference type="SAM" id="Phobius"/>
    </source>
</evidence>
<feature type="transmembrane region" description="Helical" evidence="2">
    <location>
        <begin position="404"/>
        <end position="426"/>
    </location>
</feature>
<reference evidence="3 4" key="1">
    <citation type="submission" date="2018-05" db="EMBL/GenBank/DDBJ databases">
        <title>Genome sequencing and assembly of the regulated plant pathogen Lachnellula willkommii and related sister species for the development of diagnostic species identification markers.</title>
        <authorList>
            <person name="Giroux E."/>
            <person name="Bilodeau G."/>
        </authorList>
    </citation>
    <scope>NUCLEOTIDE SEQUENCE [LARGE SCALE GENOMIC DNA]</scope>
    <source>
        <strain evidence="3 4">CBS 268.59</strain>
    </source>
</reference>
<feature type="transmembrane region" description="Helical" evidence="2">
    <location>
        <begin position="438"/>
        <end position="454"/>
    </location>
</feature>
<dbReference type="Proteomes" id="UP000469558">
    <property type="component" value="Unassembled WGS sequence"/>
</dbReference>
<evidence type="ECO:0000313" key="4">
    <source>
        <dbReference type="Proteomes" id="UP000469558"/>
    </source>
</evidence>
<feature type="region of interest" description="Disordered" evidence="1">
    <location>
        <begin position="1"/>
        <end position="53"/>
    </location>
</feature>
<keyword evidence="2" id="KW-1133">Transmembrane helix</keyword>
<protein>
    <recommendedName>
        <fullName evidence="5">GRAM domain-containing protein</fullName>
    </recommendedName>
</protein>